<dbReference type="Proteomes" id="UP000244810">
    <property type="component" value="Unassembled WGS sequence"/>
</dbReference>
<keyword evidence="1" id="KW-0732">Signal</keyword>
<dbReference type="Pfam" id="PF13531">
    <property type="entry name" value="SBP_bac_11"/>
    <property type="match status" value="1"/>
</dbReference>
<dbReference type="PANTHER" id="PTHR30006">
    <property type="entry name" value="THIAMINE-BINDING PERIPLASMIC PROTEIN-RELATED"/>
    <property type="match status" value="1"/>
</dbReference>
<evidence type="ECO:0000313" key="3">
    <source>
        <dbReference type="Proteomes" id="UP000244810"/>
    </source>
</evidence>
<name>A0A2T7UQA8_9RHOB</name>
<dbReference type="GO" id="GO:0030288">
    <property type="term" value="C:outer membrane-bounded periplasmic space"/>
    <property type="evidence" value="ECO:0007669"/>
    <property type="project" value="TreeGrafter"/>
</dbReference>
<proteinExistence type="predicted"/>
<dbReference type="PANTHER" id="PTHR30006:SF25">
    <property type="entry name" value="PHOSPHOGLYCERATE TRANSPORT REGULATORY PROTEIN PGTC"/>
    <property type="match status" value="1"/>
</dbReference>
<protein>
    <submittedName>
        <fullName evidence="2">ABC transporter substrate-binding protein</fullName>
    </submittedName>
</protein>
<dbReference type="RefSeq" id="WP_107752487.1">
    <property type="nucleotide sequence ID" value="NZ_QBKF01000007.1"/>
</dbReference>
<dbReference type="SUPFAM" id="SSF53850">
    <property type="entry name" value="Periplasmic binding protein-like II"/>
    <property type="match status" value="1"/>
</dbReference>
<comment type="caution">
    <text evidence="2">The sequence shown here is derived from an EMBL/GenBank/DDBJ whole genome shotgun (WGS) entry which is preliminary data.</text>
</comment>
<evidence type="ECO:0000256" key="1">
    <source>
        <dbReference type="ARBA" id="ARBA00022729"/>
    </source>
</evidence>
<dbReference type="OrthoDB" id="8673316at2"/>
<evidence type="ECO:0000313" key="2">
    <source>
        <dbReference type="EMBL" id="PVE46915.1"/>
    </source>
</evidence>
<gene>
    <name evidence="2" type="ORF">DDE23_14655</name>
</gene>
<organism evidence="2 3">
    <name type="scientific">Pararhodobacter aggregans</name>
    <dbReference type="NCBI Taxonomy" id="404875"/>
    <lineage>
        <taxon>Bacteria</taxon>
        <taxon>Pseudomonadati</taxon>
        <taxon>Pseudomonadota</taxon>
        <taxon>Alphaproteobacteria</taxon>
        <taxon>Rhodobacterales</taxon>
        <taxon>Paracoccaceae</taxon>
        <taxon>Pararhodobacter</taxon>
    </lineage>
</organism>
<dbReference type="EMBL" id="QDDR01000007">
    <property type="protein sequence ID" value="PVE46915.1"/>
    <property type="molecule type" value="Genomic_DNA"/>
</dbReference>
<dbReference type="AlphaFoldDB" id="A0A2T7UQA8"/>
<keyword evidence="3" id="KW-1185">Reference proteome</keyword>
<sequence length="342" mass="37040">MRHALVSTLALILSVTLAWGFETEAERHFGPENAPRIRVLGTTDLAFFSPVAEAFLAENPGLGIEYLQASSQSVSLAVDAEGAPFDLVISTAMDLQMKLANDGFARALPPDIVQRLPGWARWRDRLVSIALEPVVLLIAQSALNGQPPPRSRRDLIALLRDHPETFAGRIGTYDPRISGAGYLFLTQDARMSDSIWRLAEVMGRLDARLYCCSGEVIEGLIAGDLVVGYNVLGSYAAANLPEGSGVLVVPMEDFTITLQRTALIPVNAADPDGGAALLRFILSDVGQDIQAQVTGGSVMRPESFTSQPWLMPIRLDPGLLSTLDTMTRDRFLAEWTAALDQP</sequence>
<dbReference type="Gene3D" id="3.40.190.10">
    <property type="entry name" value="Periplasmic binding protein-like II"/>
    <property type="match status" value="2"/>
</dbReference>
<accession>A0A2T7UQA8</accession>
<reference evidence="2 3" key="1">
    <citation type="journal article" date="2011" name="Syst. Appl. Microbiol.">
        <title>Defluviimonas denitrificans gen. nov., sp. nov., and Pararhodobacter aggregans gen. nov., sp. nov., non-phototrophic Rhodobacteraceae from the biofilter of a marine aquaculture.</title>
        <authorList>
            <person name="Foesel B.U."/>
            <person name="Drake H.L."/>
            <person name="Schramm A."/>
        </authorList>
    </citation>
    <scope>NUCLEOTIDE SEQUENCE [LARGE SCALE GENOMIC DNA]</scope>
    <source>
        <strain evidence="2 3">D1-19</strain>
    </source>
</reference>